<dbReference type="Gene3D" id="3.80.10.10">
    <property type="entry name" value="Ribonuclease Inhibitor"/>
    <property type="match status" value="1"/>
</dbReference>
<feature type="domain" description="NACHT" evidence="3">
    <location>
        <begin position="281"/>
        <end position="610"/>
    </location>
</feature>
<dbReference type="InterPro" id="IPR007111">
    <property type="entry name" value="NACHT_NTPase"/>
</dbReference>
<evidence type="ECO:0000313" key="5">
    <source>
        <dbReference type="Proteomes" id="UP001564626"/>
    </source>
</evidence>
<dbReference type="Pfam" id="PF22733">
    <property type="entry name" value="NNH1"/>
    <property type="match status" value="1"/>
</dbReference>
<dbReference type="SUPFAM" id="SSF52058">
    <property type="entry name" value="L domain-like"/>
    <property type="match status" value="1"/>
</dbReference>
<name>A0ABV4CT73_9PSEU</name>
<evidence type="ECO:0000256" key="1">
    <source>
        <dbReference type="ARBA" id="ARBA00022741"/>
    </source>
</evidence>
<evidence type="ECO:0000256" key="2">
    <source>
        <dbReference type="ARBA" id="ARBA00022840"/>
    </source>
</evidence>
<dbReference type="RefSeq" id="WP_345362843.1">
    <property type="nucleotide sequence ID" value="NZ_BAABII010000007.1"/>
</dbReference>
<reference evidence="4 5" key="1">
    <citation type="submission" date="2024-08" db="EMBL/GenBank/DDBJ databases">
        <title>Genome mining of Saccharopolyspora cebuensis PGLac3 from Nigerian medicinal plant.</title>
        <authorList>
            <person name="Ezeobiora C.E."/>
            <person name="Igbokwe N.H."/>
            <person name="Amin D.H."/>
            <person name="Mendie U.E."/>
        </authorList>
    </citation>
    <scope>NUCLEOTIDE SEQUENCE [LARGE SCALE GENOMIC DNA]</scope>
    <source>
        <strain evidence="4 5">PGLac3</strain>
    </source>
</reference>
<gene>
    <name evidence="4" type="ORF">AB8O55_28775</name>
</gene>
<accession>A0ABV4CT73</accession>
<organism evidence="4 5">
    <name type="scientific">Saccharopolyspora cebuensis</name>
    <dbReference type="NCBI Taxonomy" id="418759"/>
    <lineage>
        <taxon>Bacteria</taxon>
        <taxon>Bacillati</taxon>
        <taxon>Actinomycetota</taxon>
        <taxon>Actinomycetes</taxon>
        <taxon>Pseudonocardiales</taxon>
        <taxon>Pseudonocardiaceae</taxon>
        <taxon>Saccharopolyspora</taxon>
    </lineage>
</organism>
<evidence type="ECO:0000259" key="3">
    <source>
        <dbReference type="PROSITE" id="PS50837"/>
    </source>
</evidence>
<dbReference type="PROSITE" id="PS50837">
    <property type="entry name" value="NACHT"/>
    <property type="match status" value="1"/>
</dbReference>
<keyword evidence="2" id="KW-0067">ATP-binding</keyword>
<dbReference type="SUPFAM" id="SSF52540">
    <property type="entry name" value="P-loop containing nucleoside triphosphate hydrolases"/>
    <property type="match status" value="1"/>
</dbReference>
<protein>
    <submittedName>
        <fullName evidence="4">NACHT domain-containing NTPase</fullName>
    </submittedName>
</protein>
<dbReference type="InterPro" id="IPR054547">
    <property type="entry name" value="NNH1"/>
</dbReference>
<keyword evidence="5" id="KW-1185">Reference proteome</keyword>
<evidence type="ECO:0000313" key="4">
    <source>
        <dbReference type="EMBL" id="MEY8043422.1"/>
    </source>
</evidence>
<dbReference type="Proteomes" id="UP001564626">
    <property type="component" value="Unassembled WGS sequence"/>
</dbReference>
<sequence length="1058" mass="117036">MSGVESAALRLGSAVVGQVARTWLGRKRAEVRRGADLTELIGFRFGGLRERDRRGLHRRLDEVAEHVGDRLEQLCDREFAALPEHERVAALDAVADALAEADLSDTALLGADLDPVRLARRVRRQVPPAAPRTGLGEVGRALFDRALDDGCVQLVHLVRELPEYDARLAEESLRRATGILAEVREVLDRLPVTSLDAPSGTDHDEAFRRRYLDLLARHHDDLELIGVSVRNFRPRTRLSVAYLSLTVSGGLPKPDHHEHWLTGHDDRARSLRVEAALSLTQRTLVRGDAGSGKSTLLRWIAVRAARGDFGPDLASWNDRVPVLIKLRSHAGGALPRPEDFLDEPDGPMPGPAPEGWMHRQLTAGRVVLLVDGVDELTAAERPKVRRWLDALLTSYPDTRIVITSRPAAAGTKWLRSEGFTTVDLEQLTPGDVREFLRRWHDALLAADTGALPFSRAEVEQQHRGLLAKLDARPHLRSLARSPLMCAMLCALNLDRGGELPRDRKGLYEAALEMILDRRDSVREIPSTVALEYRDKLVLLQELAFWLNLNGRAELPREQALALLAAKTAEPEAVLTHLIERSGVIREPAEGRVDFVHRTFQEFLAARKAADESHVGLLVQKAHSDQWRETVIMSAGLLNRRGRADLLNGVLDRADSGRPKPRRRLRLLAAACRESAHDLPPEVSDRLDAAIGALVPPRSHRESQSLATIGEPVLDRLPDDLSALTEAQAAATVRTVALVNGPEALHKLSRFAADERAAVQRELAERWPLFEPESYARSVLANAPLDGGDLFVREWGLLPHLHHVRELADLNVSVTGSGEHGLSPLSHARHLSALSLHDAGEISLRPLEEHLGLQSVMLDTRVRFHDLDVLSGLRQLTDLVLVQQAPFEDLSFLEGCPPLRGLALSSKPLDVDYGPAASIKSLYYLHVYNVHRASALRPFSTHKGLNSLSVSTSDTSGLAEVLPNFTGIRELYVFMGSLTDLEPLPSMELAKLVLSRHPPTLDLTPVRSMSSLRDLHLSYCDGLDLAPLADLDLRLKLHRRGTYRGLDQLGPGVRVTWIR</sequence>
<keyword evidence="1" id="KW-0547">Nucleotide-binding</keyword>
<dbReference type="PANTHER" id="PTHR46844:SF1">
    <property type="entry name" value="SLR5058 PROTEIN"/>
    <property type="match status" value="1"/>
</dbReference>
<dbReference type="InterPro" id="IPR027417">
    <property type="entry name" value="P-loop_NTPase"/>
</dbReference>
<dbReference type="Gene3D" id="3.40.50.300">
    <property type="entry name" value="P-loop containing nucleotide triphosphate hydrolases"/>
    <property type="match status" value="1"/>
</dbReference>
<proteinExistence type="predicted"/>
<dbReference type="InterPro" id="IPR032675">
    <property type="entry name" value="LRR_dom_sf"/>
</dbReference>
<dbReference type="Pfam" id="PF05729">
    <property type="entry name" value="NACHT"/>
    <property type="match status" value="1"/>
</dbReference>
<comment type="caution">
    <text evidence="4">The sequence shown here is derived from an EMBL/GenBank/DDBJ whole genome shotgun (WGS) entry which is preliminary data.</text>
</comment>
<dbReference type="EMBL" id="JBGEHV010000094">
    <property type="protein sequence ID" value="MEY8043422.1"/>
    <property type="molecule type" value="Genomic_DNA"/>
</dbReference>
<dbReference type="PANTHER" id="PTHR46844">
    <property type="entry name" value="SLR5058 PROTEIN"/>
    <property type="match status" value="1"/>
</dbReference>